<proteinExistence type="predicted"/>
<dbReference type="HOGENOM" id="CLU_286544_0_0_1"/>
<protein>
    <submittedName>
        <fullName evidence="2">Uncharacterized protein</fullName>
    </submittedName>
</protein>
<dbReference type="RefSeq" id="XP_012189402.1">
    <property type="nucleotide sequence ID" value="XM_012334012.1"/>
</dbReference>
<dbReference type="OrthoDB" id="2547857at2759"/>
<evidence type="ECO:0000313" key="3">
    <source>
        <dbReference type="Proteomes" id="UP000014071"/>
    </source>
</evidence>
<keyword evidence="3" id="KW-1185">Reference proteome</keyword>
<gene>
    <name evidence="2" type="ORF">PHSY_003392</name>
</gene>
<dbReference type="eggNOG" id="ENOG502RBHS">
    <property type="taxonomic scope" value="Eukaryota"/>
</dbReference>
<accession>R9PCN6</accession>
<dbReference type="EMBL" id="DF238798">
    <property type="protein sequence ID" value="GAC95815.1"/>
    <property type="molecule type" value="Genomic_DNA"/>
</dbReference>
<reference evidence="3" key="1">
    <citation type="journal article" date="2013" name="Genome Announc.">
        <title>Draft genome sequence of the basidiomycetous yeast-like fungus Pseudozyma hubeiensis SY62, which produces an abundant amount of the biosurfactant mannosylerythritol lipids.</title>
        <authorList>
            <person name="Konishi M."/>
            <person name="Hatada Y."/>
            <person name="Horiuchi J."/>
        </authorList>
    </citation>
    <scope>NUCLEOTIDE SEQUENCE [LARGE SCALE GENOMIC DNA]</scope>
    <source>
        <strain evidence="3">SY62</strain>
    </source>
</reference>
<feature type="region of interest" description="Disordered" evidence="1">
    <location>
        <begin position="1"/>
        <end position="32"/>
    </location>
</feature>
<dbReference type="Proteomes" id="UP000014071">
    <property type="component" value="Unassembled WGS sequence"/>
</dbReference>
<evidence type="ECO:0000256" key="1">
    <source>
        <dbReference type="SAM" id="MobiDB-lite"/>
    </source>
</evidence>
<dbReference type="AlphaFoldDB" id="R9PCN6"/>
<sequence length="1084" mass="119555">MLRSGARGVARAAKSLKSDRPTNAALPGSRPSYSTAPLRHVRRVALRYFPATAASRARNVESKLLSYFSASQPYDPSSTQHSNALRLERFLPPLFDVDLIAQNDDQQALYKAIQHLDADLSWHLYKQLGKARRSIPTPVLDLIITLQCRKPVRSSSANAIDSQAAVRQVCDRVLDLCDDRARNPAGSSSQISLAASDADELSPLAPAVSLRLLYLLIVEEEQVAAARSPRSSQRRNRLSSMVKQLSANLDAQTRSADQHIDVSLRGRIAATLSRLGDTNAAYGQLQLLVAQATQADAAATIDPRPFDQLLSALARYANKSSGGSAQHLPSPVDFISRPIDETHPIIRALRLTLSTDVHASKANIHKCLQALDSATLWWLLPFELDGKHWDDGTVEAQPDDRYPLKNKWHPWQTSADGMVVSENNLHSFAERVALVLAQRGILQPALHIVTGLQSSRVESRSTSKVPDHDFFTVIFERLTERMTSEAGSHKSSDTHRGLSNDLHLAMKIYSIAHAIDADLDSRLNEAVVKALASCLPTSIVDLGPRRPVLTAFKAHIAQRNEQHGSKHALRKCLRQFTNMVLGRDPDLSKASLSYPAQATLLGLHMRARDYSFSKRLYELMRLRESMAQMWSEDPQAGTLRRSAQNQLAGPDRDSFMWLFAESTRSTATMSFAVQLYLDWVASGNVLPSRLNADFVRGLLRADMIPVVRRVLLELQENRGLLRARLARNLVASFADAGFPDLAVEMVVNVSQLTASTYALQMSDVGVDIQKNSGNSWLLSSTLELISVALDRSSRLPSSSDGESHRKVLRVFEEFRLGLTHHLFISTSPTTDTSPPIGDTSEAYASGRVTTRVIRMAYNAAMRASLSLVPNHATDATTLEHSSEGWNAVKSACLHTEELFKELKDLGAEPDEDTWNLRLTSALHASLSAPDQVEKQAWLQTALTLLEEVCECALVVDGPSHASGRNYASHHGDASIPEVEALQRVVVHPAVFAAAIDASRCCGNLEAGLQVYELHVQRGGLNAHVERARLLLLADLAEPHQWRNELDSLMQHQRSALMADKRFLQQLKMLSSAAMQRKGNDADPR</sequence>
<name>R9PCN6_PSEHS</name>
<organism evidence="2 3">
    <name type="scientific">Pseudozyma hubeiensis (strain SY62)</name>
    <name type="common">Yeast</name>
    <dbReference type="NCBI Taxonomy" id="1305764"/>
    <lineage>
        <taxon>Eukaryota</taxon>
        <taxon>Fungi</taxon>
        <taxon>Dikarya</taxon>
        <taxon>Basidiomycota</taxon>
        <taxon>Ustilaginomycotina</taxon>
        <taxon>Ustilaginomycetes</taxon>
        <taxon>Ustilaginales</taxon>
        <taxon>Ustilaginaceae</taxon>
        <taxon>Pseudozyma</taxon>
    </lineage>
</organism>
<evidence type="ECO:0000313" key="2">
    <source>
        <dbReference type="EMBL" id="GAC95815.1"/>
    </source>
</evidence>
<dbReference type="GeneID" id="24108681"/>